<evidence type="ECO:0000256" key="3">
    <source>
        <dbReference type="ARBA" id="ARBA00023125"/>
    </source>
</evidence>
<feature type="domain" description="HTH lysR-type" evidence="5">
    <location>
        <begin position="1"/>
        <end position="58"/>
    </location>
</feature>
<dbReference type="GO" id="GO:0005829">
    <property type="term" value="C:cytosol"/>
    <property type="evidence" value="ECO:0007669"/>
    <property type="project" value="TreeGrafter"/>
</dbReference>
<dbReference type="CDD" id="cd05466">
    <property type="entry name" value="PBP2_LTTR_substrate"/>
    <property type="match status" value="1"/>
</dbReference>
<keyword evidence="4" id="KW-0804">Transcription</keyword>
<evidence type="ECO:0000256" key="1">
    <source>
        <dbReference type="ARBA" id="ARBA00009437"/>
    </source>
</evidence>
<comment type="caution">
    <text evidence="6">The sequence shown here is derived from an EMBL/GenBank/DDBJ whole genome shotgun (WGS) entry which is preliminary data.</text>
</comment>
<dbReference type="AlphaFoldDB" id="A0A949K5J6"/>
<evidence type="ECO:0000313" key="7">
    <source>
        <dbReference type="Proteomes" id="UP000712157"/>
    </source>
</evidence>
<dbReference type="EMBL" id="JAHQCW010000001">
    <property type="protein sequence ID" value="MBU9735037.1"/>
    <property type="molecule type" value="Genomic_DNA"/>
</dbReference>
<dbReference type="InterPro" id="IPR036390">
    <property type="entry name" value="WH_DNA-bd_sf"/>
</dbReference>
<dbReference type="PANTHER" id="PTHR30419">
    <property type="entry name" value="HTH-TYPE TRANSCRIPTIONAL REGULATOR YBHD"/>
    <property type="match status" value="1"/>
</dbReference>
<sequence>METVYMKEFLVLAKMCNYGRAADELYISQSSLFNHIKALEAELSVPLFERSGKKIVVSEYGQMFLPYARRIIDATECFENDVKEKKLDASRAILIGTQYRLTELVRKFRGACKNYMLYTMDSRNVEETLYESGCELAFIRNLKDPEGKFNVVPYVNDSFCAVLYKSHPYADRKSLKLEELKKENFVMLSSLKGKENDGITLCKKAGFAPKVVMTVLSGSEAAKLVNDGLGISILLKKTIQAERLENVILVDLEPRVDCEISLCWRKDVVLSEGARRFVEFVRGLHP</sequence>
<reference evidence="6" key="1">
    <citation type="submission" date="2021-06" db="EMBL/GenBank/DDBJ databases">
        <title>Description of novel taxa of the family Lachnospiraceae.</title>
        <authorList>
            <person name="Chaplin A.V."/>
            <person name="Sokolova S.R."/>
            <person name="Pikina A.P."/>
            <person name="Korzhanova M."/>
            <person name="Belova V."/>
            <person name="Korostin D."/>
            <person name="Efimov B.A."/>
        </authorList>
    </citation>
    <scope>NUCLEOTIDE SEQUENCE</scope>
    <source>
        <strain evidence="6">ASD5720</strain>
    </source>
</reference>
<proteinExistence type="inferred from homology"/>
<keyword evidence="7" id="KW-1185">Reference proteome</keyword>
<evidence type="ECO:0000256" key="2">
    <source>
        <dbReference type="ARBA" id="ARBA00023015"/>
    </source>
</evidence>
<evidence type="ECO:0000256" key="4">
    <source>
        <dbReference type="ARBA" id="ARBA00023163"/>
    </source>
</evidence>
<dbReference type="GO" id="GO:0003700">
    <property type="term" value="F:DNA-binding transcription factor activity"/>
    <property type="evidence" value="ECO:0007669"/>
    <property type="project" value="InterPro"/>
</dbReference>
<dbReference type="Pfam" id="PF03466">
    <property type="entry name" value="LysR_substrate"/>
    <property type="match status" value="1"/>
</dbReference>
<gene>
    <name evidence="6" type="ORF">KTH89_00715</name>
</gene>
<dbReference type="InterPro" id="IPR050950">
    <property type="entry name" value="HTH-type_LysR_regulators"/>
</dbReference>
<evidence type="ECO:0000259" key="5">
    <source>
        <dbReference type="PROSITE" id="PS50931"/>
    </source>
</evidence>
<dbReference type="PROSITE" id="PS50931">
    <property type="entry name" value="HTH_LYSR"/>
    <property type="match status" value="1"/>
</dbReference>
<dbReference type="PANTHER" id="PTHR30419:SF28">
    <property type="entry name" value="HTH-TYPE TRANSCRIPTIONAL REGULATOR BSDA"/>
    <property type="match status" value="1"/>
</dbReference>
<dbReference type="SUPFAM" id="SSF46785">
    <property type="entry name" value="Winged helix' DNA-binding domain"/>
    <property type="match status" value="1"/>
</dbReference>
<keyword evidence="3" id="KW-0238">DNA-binding</keyword>
<organism evidence="6 7">
    <name type="scientific">Diplocloster agilis</name>
    <dbReference type="NCBI Taxonomy" id="2850323"/>
    <lineage>
        <taxon>Bacteria</taxon>
        <taxon>Bacillati</taxon>
        <taxon>Bacillota</taxon>
        <taxon>Clostridia</taxon>
        <taxon>Lachnospirales</taxon>
        <taxon>Lachnospiraceae</taxon>
        <taxon>Diplocloster</taxon>
    </lineage>
</organism>
<keyword evidence="2" id="KW-0805">Transcription regulation</keyword>
<comment type="similarity">
    <text evidence="1">Belongs to the LysR transcriptional regulatory family.</text>
</comment>
<dbReference type="RefSeq" id="WP_158343395.1">
    <property type="nucleotide sequence ID" value="NZ_JAHQCW010000001.1"/>
</dbReference>
<evidence type="ECO:0000313" key="6">
    <source>
        <dbReference type="EMBL" id="MBU9735037.1"/>
    </source>
</evidence>
<dbReference type="PRINTS" id="PR00039">
    <property type="entry name" value="HTHLYSR"/>
</dbReference>
<dbReference type="Pfam" id="PF00126">
    <property type="entry name" value="HTH_1"/>
    <property type="match status" value="1"/>
</dbReference>
<dbReference type="GO" id="GO:0003677">
    <property type="term" value="F:DNA binding"/>
    <property type="evidence" value="ECO:0007669"/>
    <property type="project" value="UniProtKB-KW"/>
</dbReference>
<name>A0A949K5J6_9FIRM</name>
<dbReference type="Gene3D" id="3.40.190.290">
    <property type="match status" value="1"/>
</dbReference>
<dbReference type="InterPro" id="IPR005119">
    <property type="entry name" value="LysR_subst-bd"/>
</dbReference>
<dbReference type="InterPro" id="IPR000847">
    <property type="entry name" value="LysR_HTH_N"/>
</dbReference>
<dbReference type="SUPFAM" id="SSF53850">
    <property type="entry name" value="Periplasmic binding protein-like II"/>
    <property type="match status" value="1"/>
</dbReference>
<accession>A0A949K5J6</accession>
<dbReference type="Proteomes" id="UP000712157">
    <property type="component" value="Unassembled WGS sequence"/>
</dbReference>
<dbReference type="InterPro" id="IPR036388">
    <property type="entry name" value="WH-like_DNA-bd_sf"/>
</dbReference>
<protein>
    <submittedName>
        <fullName evidence="6">LysR family transcriptional regulator</fullName>
    </submittedName>
</protein>
<dbReference type="Gene3D" id="1.10.10.10">
    <property type="entry name" value="Winged helix-like DNA-binding domain superfamily/Winged helix DNA-binding domain"/>
    <property type="match status" value="1"/>
</dbReference>